<accession>A0A9P5LEQ5</accession>
<dbReference type="EMBL" id="JAANBB010000141">
    <property type="protein sequence ID" value="KAF7548697.1"/>
    <property type="molecule type" value="Genomic_DNA"/>
</dbReference>
<name>A0A9P5LEQ5_9HYPO</name>
<protein>
    <submittedName>
        <fullName evidence="1">Uncharacterized protein</fullName>
    </submittedName>
</protein>
<reference evidence="1" key="1">
    <citation type="submission" date="2020-03" db="EMBL/GenBank/DDBJ databases">
        <title>Draft Genome Sequence of Cylindrodendrum hubeiense.</title>
        <authorList>
            <person name="Buettner E."/>
            <person name="Kellner H."/>
        </authorList>
    </citation>
    <scope>NUCLEOTIDE SEQUENCE</scope>
    <source>
        <strain evidence="1">IHI 201604</strain>
    </source>
</reference>
<evidence type="ECO:0000313" key="1">
    <source>
        <dbReference type="EMBL" id="KAF7548697.1"/>
    </source>
</evidence>
<proteinExistence type="predicted"/>
<keyword evidence="2" id="KW-1185">Reference proteome</keyword>
<dbReference type="Proteomes" id="UP000722485">
    <property type="component" value="Unassembled WGS sequence"/>
</dbReference>
<organism evidence="1 2">
    <name type="scientific">Cylindrodendrum hubeiense</name>
    <dbReference type="NCBI Taxonomy" id="595255"/>
    <lineage>
        <taxon>Eukaryota</taxon>
        <taxon>Fungi</taxon>
        <taxon>Dikarya</taxon>
        <taxon>Ascomycota</taxon>
        <taxon>Pezizomycotina</taxon>
        <taxon>Sordariomycetes</taxon>
        <taxon>Hypocreomycetidae</taxon>
        <taxon>Hypocreales</taxon>
        <taxon>Nectriaceae</taxon>
        <taxon>Cylindrodendrum</taxon>
    </lineage>
</organism>
<sequence length="68" mass="8225">MRERDPRSADLEDEFLDRWWFRVARLPLRRWPTTGDAVLPLNAGQFFSLYGRWASLWPHQRNPELQAE</sequence>
<evidence type="ECO:0000313" key="2">
    <source>
        <dbReference type="Proteomes" id="UP000722485"/>
    </source>
</evidence>
<comment type="caution">
    <text evidence="1">The sequence shown here is derived from an EMBL/GenBank/DDBJ whole genome shotgun (WGS) entry which is preliminary data.</text>
</comment>
<gene>
    <name evidence="1" type="ORF">G7Z17_g6867</name>
</gene>
<dbReference type="OrthoDB" id="5087890at2759"/>
<dbReference type="AlphaFoldDB" id="A0A9P5LEQ5"/>